<organism evidence="2 3">
    <name type="scientific">Rugosimonospora africana</name>
    <dbReference type="NCBI Taxonomy" id="556532"/>
    <lineage>
        <taxon>Bacteria</taxon>
        <taxon>Bacillati</taxon>
        <taxon>Actinomycetota</taxon>
        <taxon>Actinomycetes</taxon>
        <taxon>Micromonosporales</taxon>
        <taxon>Micromonosporaceae</taxon>
        <taxon>Rugosimonospora</taxon>
    </lineage>
</organism>
<reference evidence="2" key="1">
    <citation type="submission" date="2021-01" db="EMBL/GenBank/DDBJ databases">
        <title>Whole genome shotgun sequence of Rugosimonospora africana NBRC 104875.</title>
        <authorList>
            <person name="Komaki H."/>
            <person name="Tamura T."/>
        </authorList>
    </citation>
    <scope>NUCLEOTIDE SEQUENCE</scope>
    <source>
        <strain evidence="2">NBRC 104875</strain>
    </source>
</reference>
<evidence type="ECO:0000313" key="3">
    <source>
        <dbReference type="Proteomes" id="UP000642748"/>
    </source>
</evidence>
<dbReference type="EMBL" id="BONZ01000084">
    <property type="protein sequence ID" value="GIH19765.1"/>
    <property type="molecule type" value="Genomic_DNA"/>
</dbReference>
<sequence length="89" mass="8936">MTDVQQAPAARLDVARTSAGVDAGDAVLSRVTGGPTDADLDAPTPLDGRTGIVTPMYADVSRRVSAAETSGPVPGVVMGMLSAAGRGRR</sequence>
<comment type="caution">
    <text evidence="2">The sequence shown here is derived from an EMBL/GenBank/DDBJ whole genome shotgun (WGS) entry which is preliminary data.</text>
</comment>
<name>A0A8J3VV02_9ACTN</name>
<dbReference type="Proteomes" id="UP000642748">
    <property type="component" value="Unassembled WGS sequence"/>
</dbReference>
<dbReference type="AlphaFoldDB" id="A0A8J3VV02"/>
<feature type="region of interest" description="Disordered" evidence="1">
    <location>
        <begin position="66"/>
        <end position="89"/>
    </location>
</feature>
<accession>A0A8J3VV02</accession>
<evidence type="ECO:0000313" key="2">
    <source>
        <dbReference type="EMBL" id="GIH19765.1"/>
    </source>
</evidence>
<protein>
    <submittedName>
        <fullName evidence="2">Uncharacterized protein</fullName>
    </submittedName>
</protein>
<keyword evidence="3" id="KW-1185">Reference proteome</keyword>
<proteinExistence type="predicted"/>
<gene>
    <name evidence="2" type="ORF">Raf01_79370</name>
</gene>
<evidence type="ECO:0000256" key="1">
    <source>
        <dbReference type="SAM" id="MobiDB-lite"/>
    </source>
</evidence>
<dbReference type="RefSeq" id="WP_203923212.1">
    <property type="nucleotide sequence ID" value="NZ_BONZ01000084.1"/>
</dbReference>